<dbReference type="PANTHER" id="PTHR34856">
    <property type="entry name" value="PROTEIN NRFD"/>
    <property type="match status" value="1"/>
</dbReference>
<feature type="transmembrane region" description="Helical" evidence="7">
    <location>
        <begin position="111"/>
        <end position="132"/>
    </location>
</feature>
<dbReference type="PANTHER" id="PTHR34856:SF2">
    <property type="entry name" value="PROTEIN NRFD"/>
    <property type="match status" value="1"/>
</dbReference>
<feature type="transmembrane region" description="Helical" evidence="7">
    <location>
        <begin position="184"/>
        <end position="202"/>
    </location>
</feature>
<reference evidence="9" key="1">
    <citation type="submission" date="2014-08" db="EMBL/GenBank/DDBJ databases">
        <title>Coriobacteriaceae sp. complete genome.</title>
        <authorList>
            <person name="Looft T."/>
            <person name="Bayles D.O."/>
            <person name="Stanton T.B."/>
        </authorList>
    </citation>
    <scope>NUCLEOTIDE SEQUENCE [LARGE SCALE GENOMIC DNA]</scope>
    <source>
        <strain evidence="9">68-1-3</strain>
    </source>
</reference>
<evidence type="ECO:0000256" key="7">
    <source>
        <dbReference type="SAM" id="Phobius"/>
    </source>
</evidence>
<evidence type="ECO:0000256" key="1">
    <source>
        <dbReference type="ARBA" id="ARBA00004651"/>
    </source>
</evidence>
<dbReference type="EMBL" id="CP009302">
    <property type="protein sequence ID" value="AJC12127.1"/>
    <property type="molecule type" value="Genomic_DNA"/>
</dbReference>
<evidence type="ECO:0000313" key="9">
    <source>
        <dbReference type="Proteomes" id="UP000031121"/>
    </source>
</evidence>
<evidence type="ECO:0000256" key="6">
    <source>
        <dbReference type="ARBA" id="ARBA00023136"/>
    </source>
</evidence>
<feature type="transmembrane region" description="Helical" evidence="7">
    <location>
        <begin position="80"/>
        <end position="104"/>
    </location>
</feature>
<keyword evidence="9" id="KW-1185">Reference proteome</keyword>
<proteinExistence type="inferred from homology"/>
<sequence length="287" mass="29741">MVWGPLIAGYLFLAGAAAGAYLTAVLVERLDPEARAMRFAGRILGLVLLGIGLVMLMIDAEAGLKNPLRFIYLVMNPESVMTLGVYFICVFMAVDFATCVLEFLKKPVPGALTIVGSVFAFAVAAYTGFLLGVVNDYPLWNNSVLPILFVASALTAGLAAVSLVGMFAERAAFEKMALLKQIHIGLAVLEGVALFALCAIVYSNSVEGAMAVSSMLTGSYAGLFWVGIVAVGLVAPLAIAVAELKSENASESGFGLALGAAGEVGALAGSFCLRLIVVLAAVPLILV</sequence>
<dbReference type="InterPro" id="IPR052049">
    <property type="entry name" value="Electron_transfer_protein"/>
</dbReference>
<evidence type="ECO:0000256" key="2">
    <source>
        <dbReference type="ARBA" id="ARBA00008929"/>
    </source>
</evidence>
<dbReference type="HOGENOM" id="CLU_045348_1_2_11"/>
<organism evidence="8 9">
    <name type="scientific">Berryella intestinalis</name>
    <dbReference type="NCBI Taxonomy" id="1531429"/>
    <lineage>
        <taxon>Bacteria</taxon>
        <taxon>Bacillati</taxon>
        <taxon>Actinomycetota</taxon>
        <taxon>Coriobacteriia</taxon>
        <taxon>Eggerthellales</taxon>
        <taxon>Eggerthellaceae</taxon>
        <taxon>Berryella</taxon>
    </lineage>
</organism>
<comment type="subcellular location">
    <subcellularLocation>
        <location evidence="1">Cell membrane</location>
        <topology evidence="1">Multi-pass membrane protein</topology>
    </subcellularLocation>
</comment>
<evidence type="ECO:0000313" key="8">
    <source>
        <dbReference type="EMBL" id="AJC12127.1"/>
    </source>
</evidence>
<dbReference type="KEGG" id="cbac:JI75_05050"/>
<feature type="transmembrane region" description="Helical" evidence="7">
    <location>
        <begin position="222"/>
        <end position="242"/>
    </location>
</feature>
<evidence type="ECO:0000256" key="5">
    <source>
        <dbReference type="ARBA" id="ARBA00022989"/>
    </source>
</evidence>
<keyword evidence="4 7" id="KW-0812">Transmembrane</keyword>
<feature type="transmembrane region" description="Helical" evidence="7">
    <location>
        <begin position="6"/>
        <end position="27"/>
    </location>
</feature>
<feature type="transmembrane region" description="Helical" evidence="7">
    <location>
        <begin position="254"/>
        <end position="286"/>
    </location>
</feature>
<dbReference type="Pfam" id="PF03916">
    <property type="entry name" value="NrfD"/>
    <property type="match status" value="1"/>
</dbReference>
<keyword evidence="5 7" id="KW-1133">Transmembrane helix</keyword>
<keyword evidence="6 7" id="KW-0472">Membrane</keyword>
<dbReference type="InterPro" id="IPR005614">
    <property type="entry name" value="NrfD-like"/>
</dbReference>
<dbReference type="STRING" id="1531429.JI75_05050"/>
<dbReference type="Gene3D" id="1.20.1630.10">
    <property type="entry name" value="Formate dehydrogenase/DMSO reductase domain"/>
    <property type="match status" value="1"/>
</dbReference>
<gene>
    <name evidence="8" type="ORF">JI75_05050</name>
</gene>
<dbReference type="OrthoDB" id="9778963at2"/>
<dbReference type="AlphaFoldDB" id="A0A0A8BAH4"/>
<evidence type="ECO:0000256" key="3">
    <source>
        <dbReference type="ARBA" id="ARBA00022475"/>
    </source>
</evidence>
<name>A0A0A8BAH4_9ACTN</name>
<feature type="transmembrane region" description="Helical" evidence="7">
    <location>
        <begin position="39"/>
        <end position="60"/>
    </location>
</feature>
<accession>A0A0A8BAH4</accession>
<comment type="similarity">
    <text evidence="2">Belongs to the NrfD family.</text>
</comment>
<dbReference type="GO" id="GO:0005886">
    <property type="term" value="C:plasma membrane"/>
    <property type="evidence" value="ECO:0007669"/>
    <property type="project" value="UniProtKB-SubCell"/>
</dbReference>
<reference evidence="8 9" key="2">
    <citation type="journal article" date="2015" name="Genome Announc.">
        <title>Complete Genome Sequence of Coriobacteriaceae Strain 68-1-3, a Novel Mucus-Degrading Isolate from the Swine Intestinal Tract.</title>
        <authorList>
            <person name="Looft T."/>
            <person name="Bayles D.O."/>
            <person name="Alt D.P."/>
            <person name="Stanton T.B."/>
        </authorList>
    </citation>
    <scope>NUCLEOTIDE SEQUENCE [LARGE SCALE GENOMIC DNA]</scope>
    <source>
        <strain evidence="8 9">68-1-3</strain>
    </source>
</reference>
<feature type="transmembrane region" description="Helical" evidence="7">
    <location>
        <begin position="144"/>
        <end position="164"/>
    </location>
</feature>
<protein>
    <submittedName>
        <fullName evidence="8">Polysulfide reductase</fullName>
    </submittedName>
</protein>
<keyword evidence="3" id="KW-1003">Cell membrane</keyword>
<evidence type="ECO:0000256" key="4">
    <source>
        <dbReference type="ARBA" id="ARBA00022692"/>
    </source>
</evidence>
<dbReference type="Proteomes" id="UP000031121">
    <property type="component" value="Chromosome"/>
</dbReference>